<comment type="caution">
    <text evidence="2">The sequence shown here is derived from an EMBL/GenBank/DDBJ whole genome shotgun (WGS) entry which is preliminary data.</text>
</comment>
<evidence type="ECO:0000256" key="1">
    <source>
        <dbReference type="SAM" id="Phobius"/>
    </source>
</evidence>
<dbReference type="Pfam" id="PF11193">
    <property type="entry name" value="DUF2812"/>
    <property type="match status" value="1"/>
</dbReference>
<sequence>MKKMMLFDTWNLERLGSLFSYMGEQGWHLTEVKGGQAIFEKGNVTKTRYRIDTFPINDLKGQNKLDANEQLGWQYIDSIGSIHIFREKEYVEAKEIYTDGSEHARSLKIIQRSHLLKTLGATFLLALSSWLYLNILKNNFTVVLLYDSVIVTLISIFVLGYFLLKMYIGVFYLANLRKKLEDGYQTRIGRITKMKLYQMKVRKALLFLLAAAMTIMGLLELSNSNPYIMFQDDELKIVMLGEILEGENYENVRNGKWRELSFREDGSFFVPNQISVRQSVEIGKDPVYNPTIWAKRYEVGFESIAKLLVLIMVQEKQHLGTFERKTNPSIDELWTIEEENFTSFIARVGKNVFIVDYWGIETVDTLIQYSIKN</sequence>
<name>A0A4Q0VXP9_9BACI</name>
<keyword evidence="1" id="KW-1133">Transmembrane helix</keyword>
<protein>
    <submittedName>
        <fullName evidence="2">DUF2812 domain-containing protein</fullName>
    </submittedName>
</protein>
<keyword evidence="3" id="KW-1185">Reference proteome</keyword>
<dbReference type="Proteomes" id="UP000290649">
    <property type="component" value="Unassembled WGS sequence"/>
</dbReference>
<proteinExistence type="predicted"/>
<reference evidence="2 3" key="1">
    <citation type="journal article" date="2019" name="Int. J. Syst. Evol. Microbiol.">
        <title>Anaerobacillus alkaliphilus sp. nov., a novel alkaliphilic and moderately halophilic bacterium.</title>
        <authorList>
            <person name="Borsodi A.K."/>
            <person name="Aszalos J.M."/>
            <person name="Bihari P."/>
            <person name="Nagy I."/>
            <person name="Schumann P."/>
            <person name="Sproer C."/>
            <person name="Kovacs A.L."/>
            <person name="Boka K."/>
            <person name="Dobosy P."/>
            <person name="Ovari M."/>
            <person name="Szili-Kovacs T."/>
            <person name="Toth E."/>
        </authorList>
    </citation>
    <scope>NUCLEOTIDE SEQUENCE [LARGE SCALE GENOMIC DNA]</scope>
    <source>
        <strain evidence="2 3">B16-10</strain>
    </source>
</reference>
<gene>
    <name evidence="2" type="ORF">DS745_03510</name>
</gene>
<evidence type="ECO:0000313" key="3">
    <source>
        <dbReference type="Proteomes" id="UP000290649"/>
    </source>
</evidence>
<feature type="transmembrane region" description="Helical" evidence="1">
    <location>
        <begin position="115"/>
        <end position="133"/>
    </location>
</feature>
<feature type="transmembrane region" description="Helical" evidence="1">
    <location>
        <begin position="153"/>
        <end position="174"/>
    </location>
</feature>
<dbReference type="EMBL" id="QOUX01000001">
    <property type="protein sequence ID" value="RXJ04464.1"/>
    <property type="molecule type" value="Genomic_DNA"/>
</dbReference>
<feature type="transmembrane region" description="Helical" evidence="1">
    <location>
        <begin position="204"/>
        <end position="221"/>
    </location>
</feature>
<keyword evidence="1" id="KW-0472">Membrane</keyword>
<dbReference type="OrthoDB" id="8230517at2"/>
<dbReference type="RefSeq" id="WP_129076806.1">
    <property type="nucleotide sequence ID" value="NZ_QOUX01000001.1"/>
</dbReference>
<organism evidence="2 3">
    <name type="scientific">Anaerobacillus alkaliphilus</name>
    <dbReference type="NCBI Taxonomy" id="1548597"/>
    <lineage>
        <taxon>Bacteria</taxon>
        <taxon>Bacillati</taxon>
        <taxon>Bacillota</taxon>
        <taxon>Bacilli</taxon>
        <taxon>Bacillales</taxon>
        <taxon>Bacillaceae</taxon>
        <taxon>Anaerobacillus</taxon>
    </lineage>
</organism>
<accession>A0A4Q0VXP9</accession>
<dbReference type="InterPro" id="IPR021359">
    <property type="entry name" value="DUF2812"/>
</dbReference>
<evidence type="ECO:0000313" key="2">
    <source>
        <dbReference type="EMBL" id="RXJ04464.1"/>
    </source>
</evidence>
<keyword evidence="1" id="KW-0812">Transmembrane</keyword>
<dbReference type="AlphaFoldDB" id="A0A4Q0VXP9"/>